<proteinExistence type="predicted"/>
<dbReference type="Proteomes" id="UP000278143">
    <property type="component" value="Unassembled WGS sequence"/>
</dbReference>
<organism evidence="1 2">
    <name type="scientific">Syncephalis pseudoplumigaleata</name>
    <dbReference type="NCBI Taxonomy" id="1712513"/>
    <lineage>
        <taxon>Eukaryota</taxon>
        <taxon>Fungi</taxon>
        <taxon>Fungi incertae sedis</taxon>
        <taxon>Zoopagomycota</taxon>
        <taxon>Zoopagomycotina</taxon>
        <taxon>Zoopagomycetes</taxon>
        <taxon>Zoopagales</taxon>
        <taxon>Piptocephalidaceae</taxon>
        <taxon>Syncephalis</taxon>
    </lineage>
</organism>
<reference evidence="2" key="1">
    <citation type="journal article" date="2018" name="Nat. Microbiol.">
        <title>Leveraging single-cell genomics to expand the fungal tree of life.</title>
        <authorList>
            <person name="Ahrendt S.R."/>
            <person name="Quandt C.A."/>
            <person name="Ciobanu D."/>
            <person name="Clum A."/>
            <person name="Salamov A."/>
            <person name="Andreopoulos B."/>
            <person name="Cheng J.F."/>
            <person name="Woyke T."/>
            <person name="Pelin A."/>
            <person name="Henrissat B."/>
            <person name="Reynolds N.K."/>
            <person name="Benny G.L."/>
            <person name="Smith M.E."/>
            <person name="James T.Y."/>
            <person name="Grigoriev I.V."/>
        </authorList>
    </citation>
    <scope>NUCLEOTIDE SEQUENCE [LARGE SCALE GENOMIC DNA]</scope>
    <source>
        <strain evidence="2">Benny S71-1</strain>
    </source>
</reference>
<evidence type="ECO:0000313" key="2">
    <source>
        <dbReference type="Proteomes" id="UP000278143"/>
    </source>
</evidence>
<dbReference type="EMBL" id="KZ989356">
    <property type="protein sequence ID" value="RKP26696.1"/>
    <property type="molecule type" value="Genomic_DNA"/>
</dbReference>
<dbReference type="AlphaFoldDB" id="A0A4P9Z2Q9"/>
<gene>
    <name evidence="1" type="ORF">SYNPS1DRAFT_27628</name>
</gene>
<accession>A0A4P9Z2Q9</accession>
<evidence type="ECO:0000313" key="1">
    <source>
        <dbReference type="EMBL" id="RKP26696.1"/>
    </source>
</evidence>
<sequence length="380" mass="38295">MPHSTADIAASSMRLFFDEPSESSHDGLSSHVMPSGEDASRLTAVLSRASWHFSSSTTSRSASIRYGIDSSFYTGKLSHGHMPLTVDVELGVGGGQAFRHILFDICHGSSRSTASCQSANGRRQCNASLASVGSGGGASGVAEDAASASSAASVGAGTGASTGMHALWSASRVRANTRFTRRCRATSSLSGRRRSGLMGLAGANGRIADAGADAVAPSAFWASRFSGRWVGGMDDTVGIATLLWAICGMGVAGCPAAGGRGAIATRRVGDGRRGEVSERACVLGIGTRPAASRVPGSFAGVVRSSRGGGRYAGLCAMGMGLTAAAAPPLAGRAAMVVGDGAAAGAAVAVSRLGWIFRMALSSVLRCAGVNEVIGWCCGNR</sequence>
<protein>
    <submittedName>
        <fullName evidence="1">Uncharacterized protein</fullName>
    </submittedName>
</protein>
<name>A0A4P9Z2Q9_9FUNG</name>
<keyword evidence="2" id="KW-1185">Reference proteome</keyword>